<accession>A0A151RR99</accession>
<evidence type="ECO:0000256" key="4">
    <source>
        <dbReference type="ARBA" id="ARBA00022759"/>
    </source>
</evidence>
<keyword evidence="1" id="KW-0808">Transferase</keyword>
<dbReference type="Proteomes" id="UP000075243">
    <property type="component" value="Unassembled WGS sequence"/>
</dbReference>
<keyword evidence="5" id="KW-0511">Multifunctional enzyme</keyword>
<feature type="domain" description="Integrase zinc-binding" evidence="7">
    <location>
        <begin position="485"/>
        <end position="535"/>
    </location>
</feature>
<dbReference type="CDD" id="cd00303">
    <property type="entry name" value="retropepsin_like"/>
    <property type="match status" value="1"/>
</dbReference>
<dbReference type="PANTHER" id="PTHR37984">
    <property type="entry name" value="PROTEIN CBG26694"/>
    <property type="match status" value="1"/>
</dbReference>
<dbReference type="InterPro" id="IPR043128">
    <property type="entry name" value="Rev_trsase/Diguanyl_cyclase"/>
</dbReference>
<dbReference type="Pfam" id="PF08284">
    <property type="entry name" value="RVP_2"/>
    <property type="match status" value="1"/>
</dbReference>
<evidence type="ECO:0000256" key="2">
    <source>
        <dbReference type="ARBA" id="ARBA00022695"/>
    </source>
</evidence>
<keyword evidence="4" id="KW-0378">Hydrolase</keyword>
<keyword evidence="2" id="KW-0548">Nucleotidyltransferase</keyword>
<dbReference type="Gene3D" id="2.40.70.10">
    <property type="entry name" value="Acid Proteases"/>
    <property type="match status" value="1"/>
</dbReference>
<dbReference type="Gramene" id="C.cajan_29573.t">
    <property type="protein sequence ID" value="C.cajan_29573.t"/>
    <property type="gene ID" value="C.cajan_29573"/>
</dbReference>
<reference evidence="8" key="1">
    <citation type="journal article" date="2012" name="Nat. Biotechnol.">
        <title>Draft genome sequence of pigeonpea (Cajanus cajan), an orphan legume crop of resource-poor farmers.</title>
        <authorList>
            <person name="Varshney R.K."/>
            <person name="Chen W."/>
            <person name="Li Y."/>
            <person name="Bharti A.K."/>
            <person name="Saxena R.K."/>
            <person name="Schlueter J.A."/>
            <person name="Donoghue M.T."/>
            <person name="Azam S."/>
            <person name="Fan G."/>
            <person name="Whaley A.M."/>
            <person name="Farmer A.D."/>
            <person name="Sheridan J."/>
            <person name="Iwata A."/>
            <person name="Tuteja R."/>
            <person name="Penmetsa R.V."/>
            <person name="Wu W."/>
            <person name="Upadhyaya H.D."/>
            <person name="Yang S.P."/>
            <person name="Shah T."/>
            <person name="Saxena K.B."/>
            <person name="Michael T."/>
            <person name="McCombie W.R."/>
            <person name="Yang B."/>
            <person name="Zhang G."/>
            <person name="Yang H."/>
            <person name="Wang J."/>
            <person name="Spillane C."/>
            <person name="Cook D.R."/>
            <person name="May G.D."/>
            <person name="Xu X."/>
            <person name="Jackson S.A."/>
        </authorList>
    </citation>
    <scope>NUCLEOTIDE SEQUENCE [LARGE SCALE GENOMIC DNA]</scope>
</reference>
<dbReference type="Gene3D" id="3.30.70.270">
    <property type="match status" value="1"/>
</dbReference>
<keyword evidence="3" id="KW-0540">Nuclease</keyword>
<dbReference type="GO" id="GO:0016779">
    <property type="term" value="F:nucleotidyltransferase activity"/>
    <property type="evidence" value="ECO:0007669"/>
    <property type="project" value="UniProtKB-KW"/>
</dbReference>
<keyword evidence="9" id="KW-1185">Reference proteome</keyword>
<dbReference type="PANTHER" id="PTHR37984:SF5">
    <property type="entry name" value="PROTEIN NYNRIN-LIKE"/>
    <property type="match status" value="1"/>
</dbReference>
<dbReference type="InterPro" id="IPR043502">
    <property type="entry name" value="DNA/RNA_pol_sf"/>
</dbReference>
<dbReference type="AlphaFoldDB" id="A0A151RR99"/>
<dbReference type="EMBL" id="KQ483602">
    <property type="protein sequence ID" value="KYP45086.1"/>
    <property type="molecule type" value="Genomic_DNA"/>
</dbReference>
<name>A0A151RR99_CAJCA</name>
<dbReference type="InterPro" id="IPR050951">
    <property type="entry name" value="Retrovirus_Pol_polyprotein"/>
</dbReference>
<dbReference type="Pfam" id="PF17921">
    <property type="entry name" value="Integrase_H2C2"/>
    <property type="match status" value="1"/>
</dbReference>
<dbReference type="InterPro" id="IPR041577">
    <property type="entry name" value="RT_RNaseH_2"/>
</dbReference>
<dbReference type="Pfam" id="PF17919">
    <property type="entry name" value="RT_RNaseH_2"/>
    <property type="match status" value="1"/>
</dbReference>
<dbReference type="InterPro" id="IPR021109">
    <property type="entry name" value="Peptidase_aspartic_dom_sf"/>
</dbReference>
<dbReference type="InterPro" id="IPR041588">
    <property type="entry name" value="Integrase_H2C2"/>
</dbReference>
<organism evidence="8 9">
    <name type="scientific">Cajanus cajan</name>
    <name type="common">Pigeon pea</name>
    <name type="synonym">Cajanus indicus</name>
    <dbReference type="NCBI Taxonomy" id="3821"/>
    <lineage>
        <taxon>Eukaryota</taxon>
        <taxon>Viridiplantae</taxon>
        <taxon>Streptophyta</taxon>
        <taxon>Embryophyta</taxon>
        <taxon>Tracheophyta</taxon>
        <taxon>Spermatophyta</taxon>
        <taxon>Magnoliopsida</taxon>
        <taxon>eudicotyledons</taxon>
        <taxon>Gunneridae</taxon>
        <taxon>Pentapetalae</taxon>
        <taxon>rosids</taxon>
        <taxon>fabids</taxon>
        <taxon>Fabales</taxon>
        <taxon>Fabaceae</taxon>
        <taxon>Papilionoideae</taxon>
        <taxon>50 kb inversion clade</taxon>
        <taxon>NPAAA clade</taxon>
        <taxon>indigoferoid/millettioid clade</taxon>
        <taxon>Phaseoleae</taxon>
        <taxon>Cajanus</taxon>
    </lineage>
</organism>
<evidence type="ECO:0000313" key="8">
    <source>
        <dbReference type="EMBL" id="KYP45086.1"/>
    </source>
</evidence>
<evidence type="ECO:0000313" key="9">
    <source>
        <dbReference type="Proteomes" id="UP000075243"/>
    </source>
</evidence>
<sequence length="580" mass="66489">MSVEITEKFRKMELPIFEGEDAPGWIGRIERYFRLRNINELEKMEVVLVAMEGEALSWLQWWESCTENIAWEEFKEAILKRFQPTMVENSFEILLGLKQEGSNKMLKIMIVEDDEIGEEGDREKEEIVWEVQFKSLTLCSMAGLTSKKSFMMWGEILENKVLVLVDSGATHNFISTKLVENLRLSVEPTIPYYVKVGGGQRIKTNGVCKGLQMKMQNMLFKADFYVFALDGEDIVLGMEWLEDMGEMRTNFKDLTLRIKKDGIKYTLKGDPTLCKGEVSAKNIIRELQERDEGFIVECLLLQPEKVGDNEIPATIKEVLEEFEAVFQAEQGITGYYRRFVKGYGLIARPLTKLLKKDGFKWTEEAESSFNQLKQAMTSLPVLAIPDFSKPFVVETDASMQYKPGSTNRVADALSRQMMYSALSGLNLAEWEAWEKELASDESMKQLIQKVTLQPETLPNFSMKKGLLFFKDKLMLPKRFSRIPIILLEFHSSPQGGHSGFFRTYKRISVVFHWEGMKGDIKQFIVKCITCQQNKYETLSPAGLLQPLPIPSKVWSDISMDFIGGLPRVQGKDTIMVVVDR</sequence>
<proteinExistence type="predicted"/>
<keyword evidence="4" id="KW-0255">Endonuclease</keyword>
<dbReference type="GO" id="GO:0004519">
    <property type="term" value="F:endonuclease activity"/>
    <property type="evidence" value="ECO:0007669"/>
    <property type="project" value="UniProtKB-KW"/>
</dbReference>
<dbReference type="SUPFAM" id="SSF50630">
    <property type="entry name" value="Acid proteases"/>
    <property type="match status" value="1"/>
</dbReference>
<feature type="domain" description="Reverse transcriptase/retrotransposon-derived protein RNase H-like" evidence="6">
    <location>
        <begin position="361"/>
        <end position="399"/>
    </location>
</feature>
<protein>
    <submittedName>
        <fullName evidence="8">Transposon Ty3-G Gag-Pol polyprotein</fullName>
    </submittedName>
</protein>
<dbReference type="SUPFAM" id="SSF56672">
    <property type="entry name" value="DNA/RNA polymerases"/>
    <property type="match status" value="1"/>
</dbReference>
<evidence type="ECO:0000256" key="5">
    <source>
        <dbReference type="ARBA" id="ARBA00023268"/>
    </source>
</evidence>
<evidence type="ECO:0000256" key="3">
    <source>
        <dbReference type="ARBA" id="ARBA00022722"/>
    </source>
</evidence>
<evidence type="ECO:0000259" key="7">
    <source>
        <dbReference type="Pfam" id="PF17921"/>
    </source>
</evidence>
<evidence type="ECO:0000259" key="6">
    <source>
        <dbReference type="Pfam" id="PF17919"/>
    </source>
</evidence>
<gene>
    <name evidence="8" type="ORF">KK1_033368</name>
</gene>
<dbReference type="FunFam" id="3.30.70.270:FF:000020">
    <property type="entry name" value="Transposon Tf2-6 polyprotein-like Protein"/>
    <property type="match status" value="1"/>
</dbReference>
<dbReference type="Gene3D" id="1.10.340.70">
    <property type="match status" value="1"/>
</dbReference>
<evidence type="ECO:0000256" key="1">
    <source>
        <dbReference type="ARBA" id="ARBA00022679"/>
    </source>
</evidence>